<dbReference type="RefSeq" id="WP_010191080.1">
    <property type="nucleotide sequence ID" value="NC_012590.1"/>
</dbReference>
<dbReference type="InterPro" id="IPR021145">
    <property type="entry name" value="Portal_protein_SPP1_Gp6-like"/>
</dbReference>
<dbReference type="Proteomes" id="UP000002077">
    <property type="component" value="Chromosome"/>
</dbReference>
<evidence type="ECO:0000313" key="1">
    <source>
        <dbReference type="EMBL" id="ACP33519.1"/>
    </source>
</evidence>
<accession>C3PI65</accession>
<proteinExistence type="predicted"/>
<dbReference type="EMBL" id="CP001601">
    <property type="protein sequence ID" value="ACP33519.1"/>
    <property type="molecule type" value="Genomic_DNA"/>
</dbReference>
<sequence length="512" mass="57478">MSMPAANTPWPPEKWAPVTRMVGDASLWWEGDTKQLDSHYGGMNMVYRPSQFAGGVVGAVSRFFWGQPTPKGQSNRKMHLPIAADIAATSASLLFDTPPTFTVDDEQAQANLDDMLNDDRFPADLLVMAESCAALGGVYGRIMWDTDVSDDPWIDFVDADSAYPEFSYGKLTAITFHEELPKQDEKHVWRLLSRYTKGRIEYALYKGREQNLGEQHPLNDHPSTAPLADIVDSQGGVDSHTMGIAATYIPNARPVVGFRNDGQLRNIGRPDISPDLFPLFDMLDEVWTDLKREMRLGKQRAVVPEYWLEQQGFGKGQVFDLDREFYDAVASTPTEGQGVQFYSPELRFEYYLNLADKIVLEILRRANYSPSTFGLAETTSTGQKTAREIESEYQASIQTWKAKSRYMRAGLSELSNALLEVHAWLHNITPPKARVKVDMTAPVQETMLDKASTIQALDAARAISTQQKIDMLHTEWDEEDKLAEVDRIIAEQAGTFDPLGNIRPDEDPLGED</sequence>
<dbReference type="OrthoDB" id="3268708at2"/>
<organism evidence="1 2">
    <name type="scientific">Corynebacterium aurimucosum (strain ATCC 700975 / DSM 44827 / CIP 107346 / CN-1)</name>
    <name type="common">Corynebacterium nigricans</name>
    <dbReference type="NCBI Taxonomy" id="548476"/>
    <lineage>
        <taxon>Bacteria</taxon>
        <taxon>Bacillati</taxon>
        <taxon>Actinomycetota</taxon>
        <taxon>Actinomycetes</taxon>
        <taxon>Mycobacteriales</taxon>
        <taxon>Corynebacteriaceae</taxon>
        <taxon>Corynebacterium</taxon>
    </lineage>
</organism>
<gene>
    <name evidence="1" type="ordered locus">cauri_1926</name>
</gene>
<evidence type="ECO:0000313" key="2">
    <source>
        <dbReference type="Proteomes" id="UP000002077"/>
    </source>
</evidence>
<dbReference type="AlphaFoldDB" id="C3PI65"/>
<keyword evidence="2" id="KW-1185">Reference proteome</keyword>
<dbReference type="GeneID" id="31924562"/>
<protein>
    <submittedName>
        <fullName evidence="1">Putative phage protein</fullName>
    </submittedName>
</protein>
<dbReference type="eggNOG" id="ENOG502ZAJT">
    <property type="taxonomic scope" value="Bacteria"/>
</dbReference>
<dbReference type="KEGG" id="car:cauri_1926"/>
<dbReference type="Pfam" id="PF05133">
    <property type="entry name" value="SPP1_portal"/>
    <property type="match status" value="1"/>
</dbReference>
<dbReference type="HOGENOM" id="CLU_038794_0_0_11"/>
<dbReference type="STRING" id="548476.cauri_1926"/>
<reference evidence="1 2" key="1">
    <citation type="journal article" date="2010" name="BMC Genomics">
        <title>Complete genome sequence and lifestyle of black-pigmented Corynebacterium aurimucosum ATCC 700975 (formerly C. nigricans CN-1) isolated from a vaginal swab of a woman with spontaneous abortion.</title>
        <authorList>
            <person name="Trost E."/>
            <person name="Gotker S."/>
            <person name="Schneider J."/>
            <person name="Schneiker-Bekel S."/>
            <person name="Szczepanowski R."/>
            <person name="Tilker A."/>
            <person name="Viehoever P."/>
            <person name="Arnold W."/>
            <person name="Bekel T."/>
            <person name="Blom J."/>
            <person name="Gartemann K.H."/>
            <person name="Linke B."/>
            <person name="Goesmann A."/>
            <person name="Puhler A."/>
            <person name="Shukla S.K."/>
            <person name="Tauch A."/>
        </authorList>
    </citation>
    <scope>NUCLEOTIDE SEQUENCE [LARGE SCALE GENOMIC DNA]</scope>
    <source>
        <strain evidence="2">ATCC 700975 / DSM 44827 / CIP 107346 / CN-1</strain>
    </source>
</reference>
<name>C3PI65_CORA7</name>